<dbReference type="InterPro" id="IPR011009">
    <property type="entry name" value="Kinase-like_dom_sf"/>
</dbReference>
<evidence type="ECO:0000259" key="1">
    <source>
        <dbReference type="PROSITE" id="PS50011"/>
    </source>
</evidence>
<dbReference type="Pfam" id="PF14531">
    <property type="entry name" value="Kinase-like"/>
    <property type="match status" value="1"/>
</dbReference>
<evidence type="ECO:0000313" key="3">
    <source>
        <dbReference type="EMBL" id="CAK82147.1"/>
    </source>
</evidence>
<dbReference type="GO" id="GO:0004672">
    <property type="term" value="F:protein kinase activity"/>
    <property type="evidence" value="ECO:0007669"/>
    <property type="project" value="InterPro"/>
</dbReference>
<dbReference type="PROSITE" id="PS50195">
    <property type="entry name" value="PX"/>
    <property type="match status" value="1"/>
</dbReference>
<dbReference type="Gene3D" id="3.30.1520.10">
    <property type="entry name" value="Phox-like domain"/>
    <property type="match status" value="1"/>
</dbReference>
<dbReference type="Pfam" id="PF00787">
    <property type="entry name" value="PX"/>
    <property type="match status" value="1"/>
</dbReference>
<protein>
    <recommendedName>
        <fullName evidence="5">PX domain-containing protein</fullName>
    </recommendedName>
</protein>
<dbReference type="KEGG" id="ptm:GSPATT00002276001"/>
<accession>A0DGI0</accession>
<dbReference type="AlphaFoldDB" id="A0DGI0"/>
<feature type="domain" description="Protein kinase" evidence="1">
    <location>
        <begin position="143"/>
        <end position="430"/>
    </location>
</feature>
<keyword evidence="4" id="KW-1185">Reference proteome</keyword>
<dbReference type="GO" id="GO:0035091">
    <property type="term" value="F:phosphatidylinositol binding"/>
    <property type="evidence" value="ECO:0007669"/>
    <property type="project" value="InterPro"/>
</dbReference>
<evidence type="ECO:0000313" key="4">
    <source>
        <dbReference type="Proteomes" id="UP000000600"/>
    </source>
</evidence>
<dbReference type="Proteomes" id="UP000000600">
    <property type="component" value="Unassembled WGS sequence"/>
</dbReference>
<dbReference type="InterPro" id="IPR001683">
    <property type="entry name" value="PX_dom"/>
</dbReference>
<dbReference type="GeneID" id="5035329"/>
<dbReference type="RefSeq" id="XP_001449544.1">
    <property type="nucleotide sequence ID" value="XM_001449507.1"/>
</dbReference>
<organism evidence="3 4">
    <name type="scientific">Paramecium tetraurelia</name>
    <dbReference type="NCBI Taxonomy" id="5888"/>
    <lineage>
        <taxon>Eukaryota</taxon>
        <taxon>Sar</taxon>
        <taxon>Alveolata</taxon>
        <taxon>Ciliophora</taxon>
        <taxon>Intramacronucleata</taxon>
        <taxon>Oligohymenophorea</taxon>
        <taxon>Peniculida</taxon>
        <taxon>Parameciidae</taxon>
        <taxon>Paramecium</taxon>
    </lineage>
</organism>
<dbReference type="GO" id="GO:0005524">
    <property type="term" value="F:ATP binding"/>
    <property type="evidence" value="ECO:0007669"/>
    <property type="project" value="InterPro"/>
</dbReference>
<dbReference type="CDD" id="cd06093">
    <property type="entry name" value="PX_domain"/>
    <property type="match status" value="1"/>
</dbReference>
<dbReference type="InterPro" id="IPR027916">
    <property type="entry name" value="Kinase-like_dom_ROP"/>
</dbReference>
<feature type="domain" description="PX" evidence="2">
    <location>
        <begin position="1"/>
        <end position="124"/>
    </location>
</feature>
<name>A0DGI0_PARTE</name>
<dbReference type="OrthoDB" id="302122at2759"/>
<evidence type="ECO:0008006" key="5">
    <source>
        <dbReference type="Google" id="ProtNLM"/>
    </source>
</evidence>
<sequence length="585" mass="69273">MQYQIQIIDIQSYENKQYYNVRITNNYYTCYRDVRVRFSDLNQLSRNLQADNYQLHLPLFPEKSIFNSWFQSSESKEELQEYLKSIQTYLSHINKYEKDIYTQRIIIYKPDAINNFVCNTFDPERLKCLTFGKLTKEILYSNYIKSAQIKKSQFNKVFRVSVSQVALTVHQYLIPQCDVAKVEYEHFKRSQLLISDFTYIVKCLEIGHIHKNKPFFNKKIKKTIYNRFIKIEDLQYDTIYAVEEWVEQPMNELIQLRAQTHNLFQLEVIVEAIITLVTVAQYLQFLQIFQKQFSVSYLFYDEKKGFKVGGLSPILAYKKKYRIQYDKERNDYQALQAPESNSQANQFGFKSNLNLSVKTDVWQIGMVILSMASLTLPMDLISQDAIENKLKFVSLQYGEMLGSLIRNMLLRNPIERCSLIDVGCAAQNLLPMKLEYLKYEEKTERIQITSLSQQQLEELDKSFKEKKRRKYIIQMSVSKPIVQQMFLFYLERIKRENVTQLYINLSHQQIPDEFIDKMMLIIIEYKNLQQLIFNTKECSINDVACLNIINQANLITQLKQLTLGISGISINQIPLTKFRVVVYNQ</sequence>
<evidence type="ECO:0000259" key="2">
    <source>
        <dbReference type="PROSITE" id="PS50195"/>
    </source>
</evidence>
<dbReference type="InterPro" id="IPR000719">
    <property type="entry name" value="Prot_kinase_dom"/>
</dbReference>
<dbReference type="OMA" id="LIIIEYK"/>
<dbReference type="EMBL" id="CT868429">
    <property type="protein sequence ID" value="CAK82147.1"/>
    <property type="molecule type" value="Genomic_DNA"/>
</dbReference>
<dbReference type="InParanoid" id="A0DGI0"/>
<reference evidence="3 4" key="1">
    <citation type="journal article" date="2006" name="Nature">
        <title>Global trends of whole-genome duplications revealed by the ciliate Paramecium tetraurelia.</title>
        <authorList>
            <consortium name="Genoscope"/>
            <person name="Aury J.-M."/>
            <person name="Jaillon O."/>
            <person name="Duret L."/>
            <person name="Noel B."/>
            <person name="Jubin C."/>
            <person name="Porcel B.M."/>
            <person name="Segurens B."/>
            <person name="Daubin V."/>
            <person name="Anthouard V."/>
            <person name="Aiach N."/>
            <person name="Arnaiz O."/>
            <person name="Billaut A."/>
            <person name="Beisson J."/>
            <person name="Blanc I."/>
            <person name="Bouhouche K."/>
            <person name="Camara F."/>
            <person name="Duharcourt S."/>
            <person name="Guigo R."/>
            <person name="Gogendeau D."/>
            <person name="Katinka M."/>
            <person name="Keller A.-M."/>
            <person name="Kissmehl R."/>
            <person name="Klotz C."/>
            <person name="Koll F."/>
            <person name="Le Moue A."/>
            <person name="Lepere C."/>
            <person name="Malinsky S."/>
            <person name="Nowacki M."/>
            <person name="Nowak J.K."/>
            <person name="Plattner H."/>
            <person name="Poulain J."/>
            <person name="Ruiz F."/>
            <person name="Serrano V."/>
            <person name="Zagulski M."/>
            <person name="Dessen P."/>
            <person name="Betermier M."/>
            <person name="Weissenbach J."/>
            <person name="Scarpelli C."/>
            <person name="Schachter V."/>
            <person name="Sperling L."/>
            <person name="Meyer E."/>
            <person name="Cohen J."/>
            <person name="Wincker P."/>
        </authorList>
    </citation>
    <scope>NUCLEOTIDE SEQUENCE [LARGE SCALE GENOMIC DNA]</scope>
    <source>
        <strain evidence="3 4">Stock d4-2</strain>
    </source>
</reference>
<dbReference type="Gene3D" id="1.10.510.10">
    <property type="entry name" value="Transferase(Phosphotransferase) domain 1"/>
    <property type="match status" value="1"/>
</dbReference>
<proteinExistence type="predicted"/>
<gene>
    <name evidence="3" type="ORF">GSPATT00002276001</name>
</gene>
<dbReference type="SUPFAM" id="SSF56112">
    <property type="entry name" value="Protein kinase-like (PK-like)"/>
    <property type="match status" value="1"/>
</dbReference>
<dbReference type="InterPro" id="IPR036871">
    <property type="entry name" value="PX_dom_sf"/>
</dbReference>
<dbReference type="SUPFAM" id="SSF64268">
    <property type="entry name" value="PX domain"/>
    <property type="match status" value="1"/>
</dbReference>
<dbReference type="HOGENOM" id="CLU_466522_0_0_1"/>
<dbReference type="PROSITE" id="PS50011">
    <property type="entry name" value="PROTEIN_KINASE_DOM"/>
    <property type="match status" value="1"/>
</dbReference>